<dbReference type="InterPro" id="IPR057736">
    <property type="entry name" value="SAF_PseI/NeuA/NeuB"/>
</dbReference>
<gene>
    <name evidence="2" type="ORF">OM33_07160</name>
</gene>
<sequence>MSKFIINGRNIGVDEPCYIIAEMSANHGGHLDKAIEILHAAKAAGADAVKLQTYRADTITLNSTKPDFCLPSDNPWQEHVSLYSLYEKAFTPWQWHETLFSEANRIGIDIFSSPFDASAVDLLESLNAPAYKIASPEITDIPLLKKVASTGKPIILSTGIAELSDIELAVRTLRQHGCEQLAILKCTTAYPTPFSECNLNTIADIATRFNCVSGLSDHTLGLVSPITSIALGGKIIEKHFILDKSDESVDAFFSLDEKEFAQMVSAVRDAEQALGKVTYAITQSAQKNLLARRSLYFCRDLVSGTTITENDIQSVRPGFGLHTQYYDDILGKKVARDVFHGDRVTFESVTGLTEK</sequence>
<dbReference type="InterPro" id="IPR013132">
    <property type="entry name" value="PseI/NeuA/B-like_N"/>
</dbReference>
<dbReference type="NCBIfam" id="TIGR03586">
    <property type="entry name" value="PseI"/>
    <property type="match status" value="1"/>
</dbReference>
<dbReference type="SMART" id="SM00858">
    <property type="entry name" value="SAF"/>
    <property type="match status" value="1"/>
</dbReference>
<evidence type="ECO:0000259" key="1">
    <source>
        <dbReference type="PROSITE" id="PS50844"/>
    </source>
</evidence>
<proteinExistence type="predicted"/>
<dbReference type="InterPro" id="IPR006190">
    <property type="entry name" value="SAF_AFP_Neu5Ac"/>
</dbReference>
<dbReference type="SUPFAM" id="SSF51569">
    <property type="entry name" value="Aldolase"/>
    <property type="match status" value="1"/>
</dbReference>
<evidence type="ECO:0000313" key="2">
    <source>
        <dbReference type="EMBL" id="AIY64953.1"/>
    </source>
</evidence>
<dbReference type="SUPFAM" id="SSF51269">
    <property type="entry name" value="AFP III-like domain"/>
    <property type="match status" value="1"/>
</dbReference>
<dbReference type="AlphaFoldDB" id="A0A0A7EEI0"/>
<dbReference type="GO" id="GO:0047444">
    <property type="term" value="F:N-acylneuraminate-9-phosphate synthase activity"/>
    <property type="evidence" value="ECO:0007669"/>
    <property type="project" value="TreeGrafter"/>
</dbReference>
<dbReference type="Pfam" id="PF08666">
    <property type="entry name" value="SAF"/>
    <property type="match status" value="1"/>
</dbReference>
<dbReference type="KEGG" id="pseo:OM33_07160"/>
<dbReference type="PANTHER" id="PTHR42966">
    <property type="entry name" value="N-ACETYLNEURAMINATE SYNTHASE"/>
    <property type="match status" value="1"/>
</dbReference>
<dbReference type="Proteomes" id="UP000030341">
    <property type="component" value="Chromosome 1"/>
</dbReference>
<accession>A0A0A7EEI0</accession>
<keyword evidence="3" id="KW-1185">Reference proteome</keyword>
<dbReference type="InterPro" id="IPR036732">
    <property type="entry name" value="AFP_Neu5c_C_sf"/>
</dbReference>
<dbReference type="STRING" id="1348114.OM33_07160"/>
<dbReference type="RefSeq" id="WP_038640401.1">
    <property type="nucleotide sequence ID" value="NZ_CP009888.1"/>
</dbReference>
<feature type="domain" description="AFP-like" evidence="1">
    <location>
        <begin position="294"/>
        <end position="352"/>
    </location>
</feature>
<organism evidence="2 3">
    <name type="scientific">Pseudoalteromonas piratica</name>
    <dbReference type="NCBI Taxonomy" id="1348114"/>
    <lineage>
        <taxon>Bacteria</taxon>
        <taxon>Pseudomonadati</taxon>
        <taxon>Pseudomonadota</taxon>
        <taxon>Gammaproteobacteria</taxon>
        <taxon>Alteromonadales</taxon>
        <taxon>Pseudoalteromonadaceae</taxon>
        <taxon>Pseudoalteromonas</taxon>
    </lineage>
</organism>
<dbReference type="Gene3D" id="3.90.1210.10">
    <property type="entry name" value="Antifreeze-like/N-acetylneuraminic acid synthase C-terminal domain"/>
    <property type="match status" value="1"/>
</dbReference>
<dbReference type="GO" id="GO:0016051">
    <property type="term" value="P:carbohydrate biosynthetic process"/>
    <property type="evidence" value="ECO:0007669"/>
    <property type="project" value="InterPro"/>
</dbReference>
<dbReference type="InterPro" id="IPR051690">
    <property type="entry name" value="PseI-like"/>
</dbReference>
<reference evidence="2 3" key="1">
    <citation type="submission" date="2014-11" db="EMBL/GenBank/DDBJ databases">
        <title>Complete Genome Sequence of Pseudoalteromonas sp. Strain OCN003 Isolated from Kaneohe Bay, Oahu, Hawaii.</title>
        <authorList>
            <person name="Beurmann S."/>
            <person name="Videau P."/>
            <person name="Ushijima B."/>
            <person name="Smith A.M."/>
            <person name="Aeby G.S."/>
            <person name="Callahan S.M."/>
            <person name="Belcaid M."/>
        </authorList>
    </citation>
    <scope>NUCLEOTIDE SEQUENCE [LARGE SCALE GENOMIC DNA]</scope>
    <source>
        <strain evidence="2 3">OCN003</strain>
    </source>
</reference>
<dbReference type="eggNOG" id="COG2089">
    <property type="taxonomic scope" value="Bacteria"/>
</dbReference>
<dbReference type="PANTHER" id="PTHR42966:SF2">
    <property type="entry name" value="PSEUDAMINIC ACID SYNTHASE"/>
    <property type="match status" value="1"/>
</dbReference>
<dbReference type="Pfam" id="PF03102">
    <property type="entry name" value="NeuB"/>
    <property type="match status" value="1"/>
</dbReference>
<dbReference type="InterPro" id="IPR013785">
    <property type="entry name" value="Aldolase_TIM"/>
</dbReference>
<dbReference type="InterPro" id="IPR013974">
    <property type="entry name" value="SAF"/>
</dbReference>
<dbReference type="OrthoDB" id="9781701at2"/>
<dbReference type="HOGENOM" id="CLU_040465_0_1_6"/>
<protein>
    <submittedName>
        <fullName evidence="2">N-acetylneuraminate synthase</fullName>
    </submittedName>
</protein>
<dbReference type="PROSITE" id="PS50844">
    <property type="entry name" value="AFP_LIKE"/>
    <property type="match status" value="1"/>
</dbReference>
<evidence type="ECO:0000313" key="3">
    <source>
        <dbReference type="Proteomes" id="UP000030341"/>
    </source>
</evidence>
<dbReference type="CDD" id="cd11615">
    <property type="entry name" value="SAF_NeuB_like"/>
    <property type="match status" value="1"/>
</dbReference>
<dbReference type="EMBL" id="CP009888">
    <property type="protein sequence ID" value="AIY64953.1"/>
    <property type="molecule type" value="Genomic_DNA"/>
</dbReference>
<dbReference type="InterPro" id="IPR020030">
    <property type="entry name" value="Pseudaminic_synth_PseI"/>
</dbReference>
<name>A0A0A7EEI0_9GAMM</name>
<dbReference type="Gene3D" id="3.20.20.70">
    <property type="entry name" value="Aldolase class I"/>
    <property type="match status" value="1"/>
</dbReference>